<dbReference type="Gene3D" id="3.40.50.300">
    <property type="entry name" value="P-loop containing nucleotide triphosphate hydrolases"/>
    <property type="match status" value="1"/>
</dbReference>
<dbReference type="Pfam" id="PF24883">
    <property type="entry name" value="NPHP3_N"/>
    <property type="match status" value="1"/>
</dbReference>
<gene>
    <name evidence="6" type="ORF">B0T11DRAFT_316131</name>
</gene>
<dbReference type="PROSITE" id="PS50297">
    <property type="entry name" value="ANK_REP_REGION"/>
    <property type="match status" value="5"/>
</dbReference>
<protein>
    <submittedName>
        <fullName evidence="6">Ankyrin repeat-containing domain protein</fullName>
    </submittedName>
</protein>
<evidence type="ECO:0000256" key="1">
    <source>
        <dbReference type="ARBA" id="ARBA00022737"/>
    </source>
</evidence>
<dbReference type="PANTHER" id="PTHR24123">
    <property type="entry name" value="ANKYRIN REPEAT-CONTAINING"/>
    <property type="match status" value="1"/>
</dbReference>
<evidence type="ECO:0000313" key="6">
    <source>
        <dbReference type="EMBL" id="KAH7367757.1"/>
    </source>
</evidence>
<dbReference type="PROSITE" id="PS50088">
    <property type="entry name" value="ANK_REPEAT"/>
    <property type="match status" value="6"/>
</dbReference>
<dbReference type="InterPro" id="IPR051165">
    <property type="entry name" value="Multifunctional_ANK_Repeat"/>
</dbReference>
<reference evidence="6" key="1">
    <citation type="journal article" date="2021" name="Nat. Commun.">
        <title>Genetic determinants of endophytism in the Arabidopsis root mycobiome.</title>
        <authorList>
            <person name="Mesny F."/>
            <person name="Miyauchi S."/>
            <person name="Thiergart T."/>
            <person name="Pickel B."/>
            <person name="Atanasova L."/>
            <person name="Karlsson M."/>
            <person name="Huettel B."/>
            <person name="Barry K.W."/>
            <person name="Haridas S."/>
            <person name="Chen C."/>
            <person name="Bauer D."/>
            <person name="Andreopoulos W."/>
            <person name="Pangilinan J."/>
            <person name="LaButti K."/>
            <person name="Riley R."/>
            <person name="Lipzen A."/>
            <person name="Clum A."/>
            <person name="Drula E."/>
            <person name="Henrissat B."/>
            <person name="Kohler A."/>
            <person name="Grigoriev I.V."/>
            <person name="Martin F.M."/>
            <person name="Hacquard S."/>
        </authorList>
    </citation>
    <scope>NUCLEOTIDE SEQUENCE</scope>
    <source>
        <strain evidence="6">MPI-CAGE-AT-0016</strain>
    </source>
</reference>
<feature type="repeat" description="ANK" evidence="3">
    <location>
        <begin position="515"/>
        <end position="547"/>
    </location>
</feature>
<dbReference type="PANTHER" id="PTHR24123:SF33">
    <property type="entry name" value="PROTEIN HOS4"/>
    <property type="match status" value="1"/>
</dbReference>
<feature type="domain" description="Nephrocystin 3-like N-terminal" evidence="5">
    <location>
        <begin position="48"/>
        <end position="120"/>
    </location>
</feature>
<feature type="repeat" description="ANK" evidence="3">
    <location>
        <begin position="582"/>
        <end position="614"/>
    </location>
</feature>
<dbReference type="InterPro" id="IPR056884">
    <property type="entry name" value="NPHP3-like_N"/>
</dbReference>
<evidence type="ECO:0000259" key="5">
    <source>
        <dbReference type="Pfam" id="PF24883"/>
    </source>
</evidence>
<dbReference type="SUPFAM" id="SSF48403">
    <property type="entry name" value="Ankyrin repeat"/>
    <property type="match status" value="4"/>
</dbReference>
<feature type="repeat" description="ANK" evidence="3">
    <location>
        <begin position="1154"/>
        <end position="1176"/>
    </location>
</feature>
<dbReference type="InterPro" id="IPR002110">
    <property type="entry name" value="Ankyrin_rpt"/>
</dbReference>
<dbReference type="SMART" id="SM00248">
    <property type="entry name" value="ANK"/>
    <property type="match status" value="16"/>
</dbReference>
<keyword evidence="7" id="KW-1185">Reference proteome</keyword>
<evidence type="ECO:0000313" key="7">
    <source>
        <dbReference type="Proteomes" id="UP000813385"/>
    </source>
</evidence>
<keyword evidence="1" id="KW-0677">Repeat</keyword>
<feature type="repeat" description="ANK" evidence="3">
    <location>
        <begin position="1205"/>
        <end position="1237"/>
    </location>
</feature>
<dbReference type="PRINTS" id="PR01415">
    <property type="entry name" value="ANKYRIN"/>
</dbReference>
<dbReference type="InterPro" id="IPR036770">
    <property type="entry name" value="Ankyrin_rpt-contain_sf"/>
</dbReference>
<dbReference type="Pfam" id="PF13857">
    <property type="entry name" value="Ank_5"/>
    <property type="match status" value="1"/>
</dbReference>
<dbReference type="OrthoDB" id="4843845at2759"/>
<dbReference type="InterPro" id="IPR027417">
    <property type="entry name" value="P-loop_NTPase"/>
</dbReference>
<name>A0A8K0TNF7_9PEZI</name>
<dbReference type="EMBL" id="JAGPXD010000002">
    <property type="protein sequence ID" value="KAH7367757.1"/>
    <property type="molecule type" value="Genomic_DNA"/>
</dbReference>
<accession>A0A8K0TNF7</accession>
<dbReference type="Pfam" id="PF12796">
    <property type="entry name" value="Ank_2"/>
    <property type="match status" value="2"/>
</dbReference>
<proteinExistence type="predicted"/>
<feature type="region of interest" description="Disordered" evidence="4">
    <location>
        <begin position="1"/>
        <end position="22"/>
    </location>
</feature>
<comment type="caution">
    <text evidence="6">The sequence shown here is derived from an EMBL/GenBank/DDBJ whole genome shotgun (WGS) entry which is preliminary data.</text>
</comment>
<dbReference type="Gene3D" id="1.25.40.20">
    <property type="entry name" value="Ankyrin repeat-containing domain"/>
    <property type="match status" value="5"/>
</dbReference>
<keyword evidence="2 3" id="KW-0040">ANK repeat</keyword>
<dbReference type="Proteomes" id="UP000813385">
    <property type="component" value="Unassembled WGS sequence"/>
</dbReference>
<evidence type="ECO:0000256" key="2">
    <source>
        <dbReference type="ARBA" id="ARBA00023043"/>
    </source>
</evidence>
<feature type="repeat" description="ANK" evidence="3">
    <location>
        <begin position="548"/>
        <end position="580"/>
    </location>
</feature>
<sequence length="1582" mass="175603">MHIIARTPSRNRVDSPATPTDVRHWLQPTRYDDDSSEYQKNLSSLHDGTGTWLTATPEFQFWLSDAQDGPLLAIGPLGSGKSVLASKIVHDLAESGGPVLYCFSHENEKPNRRPSALMRKGADLDDLHDARLWELLRMGVEGAKGRIYCVVDALDEVERVNPQLFDDLADFASLAPENVRIFATTRTVSPHMDANFSASHIRIEPDDVERDISAYVASQLRATNLSAQDHALALGAILEHANGLFLYAKLAFHFFLKSGVDARETAARLPANLNTLYGSLADTILAQSHVEADVQRLIFQAATYSTRPLQLVEMADMLLTAFPSLASNLSAINDIIRRASEPLLEILTNDTVTVVHHSFTEFLRGTTRVTDDDRYPVLDASEAHLRLHRICVEYLSRTLEEEWQRTQQLPDSNVTSIGDLDTQATALIFKYPLMEYSARSWAAHLGHTDLTTQKSMNESVHALFQKPLFRTMGVQLWWLHSKYFDDVAASRRRANEVNFNVETWPDYKDSWTTLYGSSHLHLAARLGLAGYAEYLVFNGEAVDVLDDDGKTPLYWAAEHGQADVVRVLIASCAIPDAPDSVRGLKPLHQAALKNHARVASVLLEAGVSPSTKKTMEEPETQSSRVPVTKNDTPWLYVYKGAHLETLEAFLPYMDDAEMLEKAAWITSINNNASLLSRLLRHPIIAKKHQKLGWYLLKSCEHLNLRIARLLLAAGADPNFRHHPNPIVRLGQSHMIHYSPLEAACKRPAAAPSSDGRRVRSKLVDLLVEHGANVRDRGPSLKGNTALHLAADYPDLVCKLLNLGMDANEANNHGDTPLHLTGNPDSVVLLVEKGRADTELCNMYGGRTPLLQMLATCKGRRSSSRNDAIASVRKLLEFKPDCTVADNRNRGALHFAVQAEDVPLDIISQLLEAGADPNKFDVDGTHALHLAKEKFSKEKFADILSLFRRAGLDIDARDASGKTALFRLFDGTTPPSKSRVAMLLEMGASLDTRDAQGRTLLHQAIKFMEPYHMLRDDQDSPFQNLLDLGLDPRDVDDEGNTLLHKFSIRMAPRPEHLYRNADEREWDLLVNQLGLDVNQANHLGRTPLHVLAAHVEFDYRFGRLGAGAQRILSHSRNLNVQDIRGVSPLHLATTSRTFTWELLQRGADPKLKTRQGLTPLHLAVRAGDSDVVGILLDALAGSSDVPGAWYFESSASIPGIDSPDERGWTALSYACRAGRPDLVDLLLKAGANPRLNANIEACSQFEDEIALWHAPEQESSPAAMPTIEETARPRCTEGGNTGDRALCTHATTRLDDVLELLLKAGDGDSQQYEALIALSSSLETSKGMEYTRFCVSQAIWRSASRGHGTVVPLEVVRDMRHFCDEYLEGLRISQYGYLGAALLQPGRRYMRLFLDLMHSRCHELVLDLPQAGIELAENDLDVPHSSAMACLIKGGFARLVRETLDGEARPPPLKRRREFWVSQKDASPFLLTAVETQNPNLQVLEVLVGQRDRTGEESPPGLTSSQALRHLAKGKSWWHVALALPFLIERGVDVSIILSGRNSEMLEKRPRDEYDPYGTPGLFRDYALRLLTAATGGPPDSPR</sequence>
<evidence type="ECO:0000256" key="4">
    <source>
        <dbReference type="SAM" id="MobiDB-lite"/>
    </source>
</evidence>
<feature type="repeat" description="ANK" evidence="3">
    <location>
        <begin position="887"/>
        <end position="921"/>
    </location>
</feature>
<dbReference type="SUPFAM" id="SSF52540">
    <property type="entry name" value="P-loop containing nucleoside triphosphate hydrolases"/>
    <property type="match status" value="1"/>
</dbReference>
<evidence type="ECO:0000256" key="3">
    <source>
        <dbReference type="PROSITE-ProRule" id="PRU00023"/>
    </source>
</evidence>
<organism evidence="6 7">
    <name type="scientific">Plectosphaerella cucumerina</name>
    <dbReference type="NCBI Taxonomy" id="40658"/>
    <lineage>
        <taxon>Eukaryota</taxon>
        <taxon>Fungi</taxon>
        <taxon>Dikarya</taxon>
        <taxon>Ascomycota</taxon>
        <taxon>Pezizomycotina</taxon>
        <taxon>Sordariomycetes</taxon>
        <taxon>Hypocreomycetidae</taxon>
        <taxon>Glomerellales</taxon>
        <taxon>Plectosphaerellaceae</taxon>
        <taxon>Plectosphaerella</taxon>
    </lineage>
</organism>